<protein>
    <submittedName>
        <fullName evidence="16">Cytochrome b561</fullName>
    </submittedName>
</protein>
<organism evidence="16 17">
    <name type="scientific">Sinorhizobium fredii (strain NBRC 101917 / NGR234)</name>
    <dbReference type="NCBI Taxonomy" id="394"/>
    <lineage>
        <taxon>Bacteria</taxon>
        <taxon>Pseudomonadati</taxon>
        <taxon>Pseudomonadota</taxon>
        <taxon>Alphaproteobacteria</taxon>
        <taxon>Hyphomicrobiales</taxon>
        <taxon>Rhizobiaceae</taxon>
        <taxon>Sinorhizobium/Ensifer group</taxon>
        <taxon>Sinorhizobium</taxon>
    </lineage>
</organism>
<evidence type="ECO:0000256" key="8">
    <source>
        <dbReference type="ARBA" id="ARBA00022982"/>
    </source>
</evidence>
<feature type="domain" description="Cytochrome b561 bacterial/Ni-hydrogenase" evidence="15">
    <location>
        <begin position="120"/>
        <end position="293"/>
    </location>
</feature>
<dbReference type="AlphaFoldDB" id="C3MBJ4"/>
<comment type="cofactor">
    <cofactor evidence="1">
        <name>heme b</name>
        <dbReference type="ChEBI" id="CHEBI:60344"/>
    </cofactor>
</comment>
<evidence type="ECO:0000256" key="4">
    <source>
        <dbReference type="ARBA" id="ARBA00022475"/>
    </source>
</evidence>
<dbReference type="GO" id="GO:0046872">
    <property type="term" value="F:metal ion binding"/>
    <property type="evidence" value="ECO:0007669"/>
    <property type="project" value="UniProtKB-KW"/>
</dbReference>
<dbReference type="InterPro" id="IPR011577">
    <property type="entry name" value="Cyt_b561_bac/Ni-Hgenase"/>
</dbReference>
<dbReference type="SUPFAM" id="SSF81342">
    <property type="entry name" value="Transmembrane di-heme cytochromes"/>
    <property type="match status" value="1"/>
</dbReference>
<keyword evidence="8" id="KW-0249">Electron transport</keyword>
<feature type="transmembrane region" description="Helical" evidence="14">
    <location>
        <begin position="203"/>
        <end position="222"/>
    </location>
</feature>
<keyword evidence="10" id="KW-0408">Iron</keyword>
<evidence type="ECO:0000256" key="9">
    <source>
        <dbReference type="ARBA" id="ARBA00022989"/>
    </source>
</evidence>
<dbReference type="GO" id="GO:0020037">
    <property type="term" value="F:heme binding"/>
    <property type="evidence" value="ECO:0007669"/>
    <property type="project" value="TreeGrafter"/>
</dbReference>
<dbReference type="EMBL" id="CP001389">
    <property type="protein sequence ID" value="ACP25056.1"/>
    <property type="molecule type" value="Genomic_DNA"/>
</dbReference>
<gene>
    <name evidence="16" type="ordered locus">NGR_c12750</name>
</gene>
<dbReference type="STRING" id="394.NGR_c12750"/>
<evidence type="ECO:0000256" key="11">
    <source>
        <dbReference type="ARBA" id="ARBA00023136"/>
    </source>
</evidence>
<reference evidence="16 17" key="1">
    <citation type="journal article" date="2009" name="Appl. Environ. Microbiol.">
        <title>Rhizobium sp. strain NGR234 possesses a remarkable number of secretion systems.</title>
        <authorList>
            <person name="Schmeisser C."/>
            <person name="Liesegang H."/>
            <person name="Krysciak D."/>
            <person name="Bakkou N."/>
            <person name="Le Quere A."/>
            <person name="Wollherr A."/>
            <person name="Heinemeyer I."/>
            <person name="Morgenstern B."/>
            <person name="Pommerening-Roeser A."/>
            <person name="Flores M."/>
            <person name="Palacios R."/>
            <person name="Brenner S."/>
            <person name="Gottschalk G."/>
            <person name="Schmitz R.A."/>
            <person name="Broughton W.J."/>
            <person name="Perret X."/>
            <person name="Strittmatter A.W."/>
            <person name="Streit W.R."/>
        </authorList>
    </citation>
    <scope>NUCLEOTIDE SEQUENCE [LARGE SCALE GENOMIC DNA]</scope>
    <source>
        <strain evidence="17">NBRC 101917 / NGR234</strain>
    </source>
</reference>
<dbReference type="HOGENOM" id="CLU_871184_0_0_5"/>
<keyword evidence="11 14" id="KW-0472">Membrane</keyword>
<proteinExistence type="inferred from homology"/>
<name>C3MBJ4_SINFN</name>
<evidence type="ECO:0000256" key="7">
    <source>
        <dbReference type="ARBA" id="ARBA00022723"/>
    </source>
</evidence>
<feature type="region of interest" description="Disordered" evidence="13">
    <location>
        <begin position="35"/>
        <end position="55"/>
    </location>
</feature>
<accession>C3MBJ4</accession>
<dbReference type="Proteomes" id="UP000001054">
    <property type="component" value="Chromosome"/>
</dbReference>
<keyword evidence="5" id="KW-0349">Heme</keyword>
<dbReference type="Gene3D" id="1.20.950.20">
    <property type="entry name" value="Transmembrane di-heme cytochromes, Chain C"/>
    <property type="match status" value="1"/>
</dbReference>
<evidence type="ECO:0000256" key="6">
    <source>
        <dbReference type="ARBA" id="ARBA00022692"/>
    </source>
</evidence>
<feature type="region of interest" description="Disordered" evidence="13">
    <location>
        <begin position="296"/>
        <end position="319"/>
    </location>
</feature>
<dbReference type="GO" id="GO:0005886">
    <property type="term" value="C:plasma membrane"/>
    <property type="evidence" value="ECO:0007669"/>
    <property type="project" value="UniProtKB-SubCell"/>
</dbReference>
<dbReference type="KEGG" id="rhi:NGR_c12750"/>
<dbReference type="eggNOG" id="COG3038">
    <property type="taxonomic scope" value="Bacteria"/>
</dbReference>
<evidence type="ECO:0000256" key="5">
    <source>
        <dbReference type="ARBA" id="ARBA00022617"/>
    </source>
</evidence>
<evidence type="ECO:0000256" key="12">
    <source>
        <dbReference type="ARBA" id="ARBA00037975"/>
    </source>
</evidence>
<dbReference type="PANTHER" id="PTHR30529">
    <property type="entry name" value="CYTOCHROME B561"/>
    <property type="match status" value="1"/>
</dbReference>
<comment type="similarity">
    <text evidence="12">Belongs to the cytochrome b561 family.</text>
</comment>
<dbReference type="Pfam" id="PF01292">
    <property type="entry name" value="Ni_hydr_CYTB"/>
    <property type="match status" value="1"/>
</dbReference>
<feature type="transmembrane region" description="Helical" evidence="14">
    <location>
        <begin position="120"/>
        <end position="145"/>
    </location>
</feature>
<evidence type="ECO:0000313" key="17">
    <source>
        <dbReference type="Proteomes" id="UP000001054"/>
    </source>
</evidence>
<keyword evidence="3" id="KW-0813">Transport</keyword>
<dbReference type="InterPro" id="IPR052168">
    <property type="entry name" value="Cytochrome_b561_oxidase"/>
</dbReference>
<comment type="subcellular location">
    <subcellularLocation>
        <location evidence="2">Cell membrane</location>
        <topology evidence="2">Multi-pass membrane protein</topology>
    </subcellularLocation>
</comment>
<keyword evidence="6 14" id="KW-0812">Transmembrane</keyword>
<keyword evidence="17" id="KW-1185">Reference proteome</keyword>
<dbReference type="PATRIC" id="fig|394.7.peg.4096"/>
<evidence type="ECO:0000313" key="16">
    <source>
        <dbReference type="EMBL" id="ACP25056.1"/>
    </source>
</evidence>
<keyword evidence="4" id="KW-1003">Cell membrane</keyword>
<dbReference type="GO" id="GO:0022904">
    <property type="term" value="P:respiratory electron transport chain"/>
    <property type="evidence" value="ECO:0007669"/>
    <property type="project" value="InterPro"/>
</dbReference>
<evidence type="ECO:0000259" key="15">
    <source>
        <dbReference type="Pfam" id="PF01292"/>
    </source>
</evidence>
<evidence type="ECO:0000256" key="3">
    <source>
        <dbReference type="ARBA" id="ARBA00022448"/>
    </source>
</evidence>
<evidence type="ECO:0000256" key="10">
    <source>
        <dbReference type="ARBA" id="ARBA00023004"/>
    </source>
</evidence>
<keyword evidence="9 14" id="KW-1133">Transmembrane helix</keyword>
<evidence type="ECO:0000256" key="13">
    <source>
        <dbReference type="SAM" id="MobiDB-lite"/>
    </source>
</evidence>
<dbReference type="InterPro" id="IPR016174">
    <property type="entry name" value="Di-haem_cyt_TM"/>
</dbReference>
<feature type="transmembrane region" description="Helical" evidence="14">
    <location>
        <begin position="252"/>
        <end position="278"/>
    </location>
</feature>
<keyword evidence="7" id="KW-0479">Metal-binding</keyword>
<dbReference type="PANTHER" id="PTHR30529:SF1">
    <property type="entry name" value="CYTOCHROME B561 HOMOLOG 2"/>
    <property type="match status" value="1"/>
</dbReference>
<sequence length="319" mass="34281">MTPSAIALIWSSDARVPFIFQLPATSGRISGVMKLPPGSGLSGKRPSKSVGQMKAPARRFRADPTAGQSGRVALSMPDAAWNGCNVPNKTQASGVSCQQTAHRQGKRIGRSMLRNSESGFGSVTIVLHWTMALLILGLMLIGFLMRRTEIDPALQFSLYQWHKSFGFTALGLALVRAIWWLVERSPPPAPGLRPFEHVAAGEAHRMLIILGLATPLAGWAVASASTLNIPSFYFNIVVVPHLPVPQSESSEAFWAFAHALLAYAMLALVVVHAAAALYHQFIRGDAVLKRMLGAGSRPSDADAADVREAMKPLPEGNDS</sequence>
<dbReference type="OrthoDB" id="1247465at2"/>
<dbReference type="GO" id="GO:0009055">
    <property type="term" value="F:electron transfer activity"/>
    <property type="evidence" value="ECO:0007669"/>
    <property type="project" value="InterPro"/>
</dbReference>
<evidence type="ECO:0000256" key="2">
    <source>
        <dbReference type="ARBA" id="ARBA00004651"/>
    </source>
</evidence>
<evidence type="ECO:0000256" key="1">
    <source>
        <dbReference type="ARBA" id="ARBA00001970"/>
    </source>
</evidence>
<evidence type="ECO:0000256" key="14">
    <source>
        <dbReference type="SAM" id="Phobius"/>
    </source>
</evidence>